<dbReference type="Proteomes" id="UP000033710">
    <property type="component" value="Unassembled WGS sequence"/>
</dbReference>
<feature type="compositionally biased region" description="Basic and acidic residues" evidence="1">
    <location>
        <begin position="524"/>
        <end position="533"/>
    </location>
</feature>
<dbReference type="KEGG" id="ssck:SPSK_02394"/>
<dbReference type="AlphaFoldDB" id="A0A0F2M9V3"/>
<evidence type="ECO:0000313" key="2">
    <source>
        <dbReference type="EMBL" id="KJR86463.1"/>
    </source>
</evidence>
<protein>
    <submittedName>
        <fullName evidence="2">Uncharacterized protein</fullName>
    </submittedName>
</protein>
<proteinExistence type="predicted"/>
<gene>
    <name evidence="2" type="ORF">SPSK_02394</name>
</gene>
<feature type="compositionally biased region" description="Basic residues" evidence="1">
    <location>
        <begin position="536"/>
        <end position="546"/>
    </location>
</feature>
<dbReference type="RefSeq" id="XP_016589139.1">
    <property type="nucleotide sequence ID" value="XM_016729266.1"/>
</dbReference>
<dbReference type="EMBL" id="AXCR01000006">
    <property type="protein sequence ID" value="KJR86463.1"/>
    <property type="molecule type" value="Genomic_DNA"/>
</dbReference>
<evidence type="ECO:0000313" key="3">
    <source>
        <dbReference type="Proteomes" id="UP000033710"/>
    </source>
</evidence>
<feature type="region of interest" description="Disordered" evidence="1">
    <location>
        <begin position="470"/>
        <end position="583"/>
    </location>
</feature>
<reference evidence="2 3" key="1">
    <citation type="journal article" date="2014" name="BMC Genomics">
        <title>Comparative genomics of the major fungal agents of human and animal Sporotrichosis: Sporothrix schenckii and Sporothrix brasiliensis.</title>
        <authorList>
            <person name="Teixeira M.M."/>
            <person name="de Almeida L.G."/>
            <person name="Kubitschek-Barreira P."/>
            <person name="Alves F.L."/>
            <person name="Kioshima E.S."/>
            <person name="Abadio A.K."/>
            <person name="Fernandes L."/>
            <person name="Derengowski L.S."/>
            <person name="Ferreira K.S."/>
            <person name="Souza R.C."/>
            <person name="Ruiz J.C."/>
            <person name="de Andrade N.C."/>
            <person name="Paes H.C."/>
            <person name="Nicola A.M."/>
            <person name="Albuquerque P."/>
            <person name="Gerber A.L."/>
            <person name="Martins V.P."/>
            <person name="Peconick L.D."/>
            <person name="Neto A.V."/>
            <person name="Chaucanez C.B."/>
            <person name="Silva P.A."/>
            <person name="Cunha O.L."/>
            <person name="de Oliveira F.F."/>
            <person name="dos Santos T.C."/>
            <person name="Barros A.L."/>
            <person name="Soares M.A."/>
            <person name="de Oliveira L.M."/>
            <person name="Marini M.M."/>
            <person name="Villalobos-Duno H."/>
            <person name="Cunha M.M."/>
            <person name="de Hoog S."/>
            <person name="da Silveira J.F."/>
            <person name="Henrissat B."/>
            <person name="Nino-Vega G.A."/>
            <person name="Cisalpino P.S."/>
            <person name="Mora-Montes H.M."/>
            <person name="Almeida S.R."/>
            <person name="Stajich J.E."/>
            <person name="Lopes-Bezerra L.M."/>
            <person name="Vasconcelos A.T."/>
            <person name="Felipe M.S."/>
        </authorList>
    </citation>
    <scope>NUCLEOTIDE SEQUENCE [LARGE SCALE GENOMIC DNA]</scope>
    <source>
        <strain evidence="2 3">1099-18</strain>
    </source>
</reference>
<evidence type="ECO:0000256" key="1">
    <source>
        <dbReference type="SAM" id="MobiDB-lite"/>
    </source>
</evidence>
<name>A0A0F2M9V3_SPOSC</name>
<dbReference type="OrthoDB" id="5232189at2759"/>
<feature type="compositionally biased region" description="Low complexity" evidence="1">
    <location>
        <begin position="547"/>
        <end position="566"/>
    </location>
</feature>
<dbReference type="VEuPathDB" id="FungiDB:SPSK_02394"/>
<sequence>MTDSTPAAAASRAHTSQERMLSQRRHHMQLKHAATEVSHQLAHLANLEWPGLWILHHEDLYRPDIDTRPHSRDPNRGIPLSVPGLKQGTIWAGKGPAPDFNDVAFWEAKRSDLGEKIKEVEAGLVQPRFTAEELKTIESLEQQYGHVFRVVLERKRCAIRNEKVGVFNLLFLLAILGRPGQWILHNEDLYHPAIDTRPDTRAHQTSIVIRDATYDGSTLFLGDGELAIDFELTWAGSLPAPDFADLPFWETKFKELTGKLNEAKEGLVQPRFTPEELHTLELLKADTSHAFAVFAREAKVNPPVKDTPESRAREKSLFVLRSRCVNQLESLWDHELAGKWVVHGEDLYVPKYDTHFREHDADGEDGAGAGYVLIDSDLDLRFDTRFKPPLLDDLETVAYWEQKLAELRSTYEDVRAGRLTAHHFSKGERMRIALLDRAIDEELEALSRGATNDTGRSTDTVAAWLSGGTNAAAATPWPDEPGRQRTQTPSPLRDLRDGPAAAVGPQRQTPEPTRKPEARKRKRAADDEHELPNRGRGQRGTKHSKQRGAATPRPTTGRGTRPTDTAPLRKSARIAAQPPKNYR</sequence>
<dbReference type="GeneID" id="27664543"/>
<organism evidence="2 3">
    <name type="scientific">Sporothrix schenckii 1099-18</name>
    <dbReference type="NCBI Taxonomy" id="1397361"/>
    <lineage>
        <taxon>Eukaryota</taxon>
        <taxon>Fungi</taxon>
        <taxon>Dikarya</taxon>
        <taxon>Ascomycota</taxon>
        <taxon>Pezizomycotina</taxon>
        <taxon>Sordariomycetes</taxon>
        <taxon>Sordariomycetidae</taxon>
        <taxon>Ophiostomatales</taxon>
        <taxon>Ophiostomataceae</taxon>
        <taxon>Sporothrix</taxon>
    </lineage>
</organism>
<comment type="caution">
    <text evidence="2">The sequence shown here is derived from an EMBL/GenBank/DDBJ whole genome shotgun (WGS) entry which is preliminary data.</text>
</comment>
<feature type="region of interest" description="Disordered" evidence="1">
    <location>
        <begin position="1"/>
        <end position="34"/>
    </location>
</feature>
<accession>A0A0F2M9V3</accession>
<reference evidence="2 3" key="2">
    <citation type="journal article" date="2015" name="Eukaryot. Cell">
        <title>Asexual propagation of a virulent clone complex in a human and feline outbreak of sporotrichosis.</title>
        <authorList>
            <person name="Teixeira Mde M."/>
            <person name="Rodrigues A.M."/>
            <person name="Tsui C.K."/>
            <person name="de Almeida L.G."/>
            <person name="Van Diepeningen A.D."/>
            <person name="van den Ende B.G."/>
            <person name="Fernandes G.F."/>
            <person name="Kano R."/>
            <person name="Hamelin R.C."/>
            <person name="Lopes-Bezerra L.M."/>
            <person name="Vasconcelos A.T."/>
            <person name="de Hoog S."/>
            <person name="de Camargo Z.P."/>
            <person name="Felipe M.S."/>
        </authorList>
    </citation>
    <scope>NUCLEOTIDE SEQUENCE [LARGE SCALE GENOMIC DNA]</scope>
    <source>
        <strain evidence="2 3">1099-18</strain>
    </source>
</reference>